<sequence length="176" mass="19642">MGFNAKNLSYGTFHATELQEPAFLQRLRSEYGGGDSGRHERPVARARKPKDPKDLDDDAPTYVDEQSQDVVSKEAYEAMISKDKPAASNQTDTPDRAEMGDDTHKGTTRKRTAEKSIPTEATASIGKSRRKRLAKVVGDDSETIQKGNQEDREESPERSKRVKKSKKIKLSFDEVG</sequence>
<accession>A0A8H3I4F7</accession>
<dbReference type="Pfam" id="PF15377">
    <property type="entry name" value="DUF4604"/>
    <property type="match status" value="1"/>
</dbReference>
<reference evidence="3" key="1">
    <citation type="submission" date="2021-03" db="EMBL/GenBank/DDBJ databases">
        <authorList>
            <person name="Tagirdzhanova G."/>
        </authorList>
    </citation>
    <scope>NUCLEOTIDE SEQUENCE</scope>
</reference>
<gene>
    <name evidence="3" type="ORF">HETSPECPRED_003489</name>
</gene>
<keyword evidence="4" id="KW-1185">Reference proteome</keyword>
<evidence type="ECO:0000313" key="4">
    <source>
        <dbReference type="Proteomes" id="UP000664521"/>
    </source>
</evidence>
<feature type="compositionally biased region" description="Basic residues" evidence="1">
    <location>
        <begin position="160"/>
        <end position="169"/>
    </location>
</feature>
<comment type="caution">
    <text evidence="3">The sequence shown here is derived from an EMBL/GenBank/DDBJ whole genome shotgun (WGS) entry which is preliminary data.</text>
</comment>
<proteinExistence type="predicted"/>
<evidence type="ECO:0000259" key="2">
    <source>
        <dbReference type="Pfam" id="PF15377"/>
    </source>
</evidence>
<protein>
    <recommendedName>
        <fullName evidence="2">DUF4604 domain-containing protein</fullName>
    </recommendedName>
</protein>
<dbReference type="InterPro" id="IPR027911">
    <property type="entry name" value="DUF4604"/>
</dbReference>
<feature type="region of interest" description="Disordered" evidence="1">
    <location>
        <begin position="26"/>
        <end position="176"/>
    </location>
</feature>
<feature type="compositionally biased region" description="Basic and acidic residues" evidence="1">
    <location>
        <begin position="36"/>
        <end position="53"/>
    </location>
</feature>
<dbReference type="Proteomes" id="UP000664521">
    <property type="component" value="Unassembled WGS sequence"/>
</dbReference>
<name>A0A8H3I4F7_9LECA</name>
<feature type="compositionally biased region" description="Basic and acidic residues" evidence="1">
    <location>
        <begin position="71"/>
        <end position="85"/>
    </location>
</feature>
<evidence type="ECO:0000256" key="1">
    <source>
        <dbReference type="SAM" id="MobiDB-lite"/>
    </source>
</evidence>
<evidence type="ECO:0000313" key="3">
    <source>
        <dbReference type="EMBL" id="CAF9904268.1"/>
    </source>
</evidence>
<organism evidence="3 4">
    <name type="scientific">Heterodermia speciosa</name>
    <dbReference type="NCBI Taxonomy" id="116794"/>
    <lineage>
        <taxon>Eukaryota</taxon>
        <taxon>Fungi</taxon>
        <taxon>Dikarya</taxon>
        <taxon>Ascomycota</taxon>
        <taxon>Pezizomycotina</taxon>
        <taxon>Lecanoromycetes</taxon>
        <taxon>OSLEUM clade</taxon>
        <taxon>Lecanoromycetidae</taxon>
        <taxon>Caliciales</taxon>
        <taxon>Physciaceae</taxon>
        <taxon>Heterodermia</taxon>
    </lineage>
</organism>
<dbReference type="AlphaFoldDB" id="A0A8H3I4F7"/>
<feature type="compositionally biased region" description="Basic and acidic residues" evidence="1">
    <location>
        <begin position="93"/>
        <end position="105"/>
    </location>
</feature>
<feature type="domain" description="DUF4604" evidence="2">
    <location>
        <begin position="17"/>
        <end position="174"/>
    </location>
</feature>
<dbReference type="OrthoDB" id="5388322at2759"/>
<dbReference type="EMBL" id="CAJPDS010000002">
    <property type="protein sequence ID" value="CAF9904268.1"/>
    <property type="molecule type" value="Genomic_DNA"/>
</dbReference>